<dbReference type="Proteomes" id="UP001279642">
    <property type="component" value="Unassembled WGS sequence"/>
</dbReference>
<evidence type="ECO:0000313" key="1">
    <source>
        <dbReference type="EMBL" id="MDY0883311.1"/>
    </source>
</evidence>
<keyword evidence="2" id="KW-1185">Reference proteome</keyword>
<dbReference type="EMBL" id="JAXCLW010000002">
    <property type="protein sequence ID" value="MDY0883311.1"/>
    <property type="molecule type" value="Genomic_DNA"/>
</dbReference>
<name>A0ABU5EBT4_9PROT</name>
<gene>
    <name evidence="1" type="ORF">SMD27_10680</name>
</gene>
<proteinExistence type="predicted"/>
<reference evidence="1 2" key="1">
    <citation type="journal article" date="2016" name="Antonie Van Leeuwenhoek">
        <title>Dongia soli sp. nov., isolated from soil from Dokdo, Korea.</title>
        <authorList>
            <person name="Kim D.U."/>
            <person name="Lee H."/>
            <person name="Kim H."/>
            <person name="Kim S.G."/>
            <person name="Ka J.O."/>
        </authorList>
    </citation>
    <scope>NUCLEOTIDE SEQUENCE [LARGE SCALE GENOMIC DNA]</scope>
    <source>
        <strain evidence="1 2">D78</strain>
    </source>
</reference>
<accession>A0ABU5EBT4</accession>
<comment type="caution">
    <text evidence="1">The sequence shown here is derived from an EMBL/GenBank/DDBJ whole genome shotgun (WGS) entry which is preliminary data.</text>
</comment>
<sequence>MLYSLIITICAINAPDRCQVYEQPMEHGSAMPIMAFVEAQGILAQWLEQHPGYKLAHWRLEPGQGS</sequence>
<protein>
    <submittedName>
        <fullName evidence="1">Uncharacterized protein</fullName>
    </submittedName>
</protein>
<dbReference type="RefSeq" id="WP_320508350.1">
    <property type="nucleotide sequence ID" value="NZ_JAXCLW010000002.1"/>
</dbReference>
<evidence type="ECO:0000313" key="2">
    <source>
        <dbReference type="Proteomes" id="UP001279642"/>
    </source>
</evidence>
<organism evidence="1 2">
    <name type="scientific">Dongia soli</name>
    <dbReference type="NCBI Taxonomy" id="600628"/>
    <lineage>
        <taxon>Bacteria</taxon>
        <taxon>Pseudomonadati</taxon>
        <taxon>Pseudomonadota</taxon>
        <taxon>Alphaproteobacteria</taxon>
        <taxon>Rhodospirillales</taxon>
        <taxon>Dongiaceae</taxon>
        <taxon>Dongia</taxon>
    </lineage>
</organism>